<organism evidence="1 2">
    <name type="scientific">Streptomyces solicathayae</name>
    <dbReference type="NCBI Taxonomy" id="3081768"/>
    <lineage>
        <taxon>Bacteria</taxon>
        <taxon>Bacillati</taxon>
        <taxon>Actinomycetota</taxon>
        <taxon>Actinomycetes</taxon>
        <taxon>Kitasatosporales</taxon>
        <taxon>Streptomycetaceae</taxon>
        <taxon>Streptomyces</taxon>
    </lineage>
</organism>
<dbReference type="EMBL" id="CP137573">
    <property type="protein sequence ID" value="WOX25303.1"/>
    <property type="molecule type" value="Genomic_DNA"/>
</dbReference>
<keyword evidence="1" id="KW-0378">Hydrolase</keyword>
<reference evidence="1 2" key="1">
    <citation type="submission" date="2023-10" db="EMBL/GenBank/DDBJ databases">
        <title>The genome sequence of Streptomyces sp. HUAS YS2.</title>
        <authorList>
            <person name="Mo P."/>
        </authorList>
    </citation>
    <scope>NUCLEOTIDE SEQUENCE [LARGE SCALE GENOMIC DNA]</scope>
    <source>
        <strain evidence="1 2">HUAS YS2</strain>
    </source>
</reference>
<dbReference type="Proteomes" id="UP001301731">
    <property type="component" value="Chromosome"/>
</dbReference>
<dbReference type="Gene3D" id="3.40.50.1820">
    <property type="entry name" value="alpha/beta hydrolase"/>
    <property type="match status" value="1"/>
</dbReference>
<dbReference type="Pfam" id="PF05990">
    <property type="entry name" value="DUF900"/>
    <property type="match status" value="1"/>
</dbReference>
<dbReference type="GO" id="GO:0016787">
    <property type="term" value="F:hydrolase activity"/>
    <property type="evidence" value="ECO:0007669"/>
    <property type="project" value="UniProtKB-KW"/>
</dbReference>
<name>A0ABZ0M2N0_9ACTN</name>
<gene>
    <name evidence="1" type="ORF">R2D22_29580</name>
</gene>
<dbReference type="InterPro" id="IPR029058">
    <property type="entry name" value="AB_hydrolase_fold"/>
</dbReference>
<accession>A0ABZ0M2N0</accession>
<dbReference type="RefSeq" id="WP_318107779.1">
    <property type="nucleotide sequence ID" value="NZ_CP137573.1"/>
</dbReference>
<evidence type="ECO:0000313" key="2">
    <source>
        <dbReference type="Proteomes" id="UP001301731"/>
    </source>
</evidence>
<keyword evidence="2" id="KW-1185">Reference proteome</keyword>
<evidence type="ECO:0000313" key="1">
    <source>
        <dbReference type="EMBL" id="WOX25303.1"/>
    </source>
</evidence>
<dbReference type="InterPro" id="IPR010297">
    <property type="entry name" value="DUF900_hydrolase"/>
</dbReference>
<sequence>MSVQPYLEVVFDKDGDGAAGQREVLARLGVTDLVLFAHGWNSSRSVASRLYGAFLAPFPGLVGAGARVGYAGVFWPSMMFTDEPIPDFEGLTAQFPGKEGAVGRLGALLTERPSDEGAFAEFGALLRDLTDVGRAGAVPDGGAEEGVPEFLTGDPVEVYGMFAEALESLTDGGGPALFGGGLGRLWKGAEEALRQATYYTMKRRAGKVGERGLGPLLGELARTTPALRVHLVGHSMGARLVSFALRGLPSGTRNVKSVTLLQGAFSHYAFASSLPHDRDASGALRDMQRRVDGPVVACYSRHDSALGVIYPLASRLARDDSQVVGLDRRWWAIGHDGIQAVPGTRSLTLDEALRSGVPGSGCVNVDAASVVRTGGPPSGAHSDICHPELARVVVSAGRFGR</sequence>
<protein>
    <submittedName>
        <fullName evidence="1">Alpha/beta hydrolase</fullName>
    </submittedName>
</protein>
<dbReference type="SUPFAM" id="SSF53474">
    <property type="entry name" value="alpha/beta-Hydrolases"/>
    <property type="match status" value="1"/>
</dbReference>
<proteinExistence type="predicted"/>